<dbReference type="SUPFAM" id="SSF56176">
    <property type="entry name" value="FAD-binding/transporter-associated domain-like"/>
    <property type="match status" value="1"/>
</dbReference>
<evidence type="ECO:0000256" key="2">
    <source>
        <dbReference type="ARBA" id="ARBA00008000"/>
    </source>
</evidence>
<keyword evidence="5" id="KW-0560">Oxidoreductase</keyword>
<dbReference type="InterPro" id="IPR016167">
    <property type="entry name" value="FAD-bd_PCMH_sub1"/>
</dbReference>
<dbReference type="Gene3D" id="3.30.43.10">
    <property type="entry name" value="Uridine Diphospho-n-acetylenolpyruvylglucosamine Reductase, domain 2"/>
    <property type="match status" value="1"/>
</dbReference>
<evidence type="ECO:0000256" key="4">
    <source>
        <dbReference type="ARBA" id="ARBA00022827"/>
    </source>
</evidence>
<dbReference type="SUPFAM" id="SSF55103">
    <property type="entry name" value="FAD-linked oxidases, C-terminal domain"/>
    <property type="match status" value="1"/>
</dbReference>
<dbReference type="PROSITE" id="PS51387">
    <property type="entry name" value="FAD_PCMH"/>
    <property type="match status" value="1"/>
</dbReference>
<evidence type="ECO:0000256" key="3">
    <source>
        <dbReference type="ARBA" id="ARBA00022630"/>
    </source>
</evidence>
<comment type="caution">
    <text evidence="7">The sequence shown here is derived from an EMBL/GenBank/DDBJ whole genome shotgun (WGS) entry which is preliminary data.</text>
</comment>
<evidence type="ECO:0000313" key="7">
    <source>
        <dbReference type="EMBL" id="RWR15475.1"/>
    </source>
</evidence>
<keyword evidence="8" id="KW-1185">Reference proteome</keyword>
<feature type="domain" description="FAD-binding PCMH-type" evidence="6">
    <location>
        <begin position="35"/>
        <end position="214"/>
    </location>
</feature>
<proteinExistence type="inferred from homology"/>
<keyword evidence="3" id="KW-0285">Flavoprotein</keyword>
<protein>
    <submittedName>
        <fullName evidence="7">FAD-binding oxidoreductase</fullName>
    </submittedName>
</protein>
<dbReference type="InterPro" id="IPR016169">
    <property type="entry name" value="FAD-bd_PCMH_sub2"/>
</dbReference>
<dbReference type="Gene3D" id="3.30.70.2740">
    <property type="match status" value="1"/>
</dbReference>
<dbReference type="Proteomes" id="UP000285710">
    <property type="component" value="Unassembled WGS sequence"/>
</dbReference>
<dbReference type="InterPro" id="IPR016171">
    <property type="entry name" value="Vanillyl_alc_oxidase_C-sub2"/>
</dbReference>
<evidence type="ECO:0000313" key="8">
    <source>
        <dbReference type="Proteomes" id="UP000285710"/>
    </source>
</evidence>
<dbReference type="InterPro" id="IPR016166">
    <property type="entry name" value="FAD-bd_PCMH"/>
</dbReference>
<dbReference type="InterPro" id="IPR006094">
    <property type="entry name" value="Oxid_FAD_bind_N"/>
</dbReference>
<dbReference type="AlphaFoldDB" id="A0A443J561"/>
<reference evidence="7 8" key="2">
    <citation type="submission" date="2019-01" db="EMBL/GenBank/DDBJ databases">
        <authorList>
            <person name="Li Y."/>
        </authorList>
    </citation>
    <scope>NUCLEOTIDE SEQUENCE [LARGE SCALE GENOMIC DNA]</scope>
    <source>
        <strain evidence="7 8">2D-5</strain>
    </source>
</reference>
<accession>A0A443J561</accession>
<dbReference type="GO" id="GO:0071949">
    <property type="term" value="F:FAD binding"/>
    <property type="evidence" value="ECO:0007669"/>
    <property type="project" value="InterPro"/>
</dbReference>
<dbReference type="GO" id="GO:0016491">
    <property type="term" value="F:oxidoreductase activity"/>
    <property type="evidence" value="ECO:0007669"/>
    <property type="project" value="UniProtKB-KW"/>
</dbReference>
<keyword evidence="4" id="KW-0274">FAD</keyword>
<dbReference type="PANTHER" id="PTHR43716">
    <property type="entry name" value="D-2-HYDROXYGLUTARATE DEHYDROGENASE, MITOCHONDRIAL"/>
    <property type="match status" value="1"/>
</dbReference>
<evidence type="ECO:0000256" key="5">
    <source>
        <dbReference type="ARBA" id="ARBA00023002"/>
    </source>
</evidence>
<gene>
    <name evidence="7" type="ORF">D2T33_00965</name>
</gene>
<dbReference type="EMBL" id="SAUW01000001">
    <property type="protein sequence ID" value="RWR15475.1"/>
    <property type="molecule type" value="Genomic_DNA"/>
</dbReference>
<dbReference type="Gene3D" id="1.10.45.10">
    <property type="entry name" value="Vanillyl-alcohol Oxidase, Chain A, domain 4"/>
    <property type="match status" value="1"/>
</dbReference>
<dbReference type="Pfam" id="PF02913">
    <property type="entry name" value="FAD-oxidase_C"/>
    <property type="match status" value="1"/>
</dbReference>
<comment type="similarity">
    <text evidence="2">Belongs to the FAD-binding oxidoreductase/transferase type 4 family.</text>
</comment>
<dbReference type="PANTHER" id="PTHR43716:SF1">
    <property type="entry name" value="D-2-HYDROXYGLUTARATE DEHYDROGENASE, MITOCHONDRIAL"/>
    <property type="match status" value="1"/>
</dbReference>
<dbReference type="Pfam" id="PF01565">
    <property type="entry name" value="FAD_binding_4"/>
    <property type="match status" value="1"/>
</dbReference>
<dbReference type="FunFam" id="1.10.45.10:FF:000001">
    <property type="entry name" value="D-lactate dehydrogenase mitochondrial"/>
    <property type="match status" value="1"/>
</dbReference>
<dbReference type="InterPro" id="IPR036318">
    <property type="entry name" value="FAD-bd_PCMH-like_sf"/>
</dbReference>
<dbReference type="InterPro" id="IPR051264">
    <property type="entry name" value="FAD-oxidored/transferase_4"/>
</dbReference>
<evidence type="ECO:0000256" key="1">
    <source>
        <dbReference type="ARBA" id="ARBA00001974"/>
    </source>
</evidence>
<comment type="cofactor">
    <cofactor evidence="1">
        <name>FAD</name>
        <dbReference type="ChEBI" id="CHEBI:57692"/>
    </cofactor>
</comment>
<sequence length="444" mass="46671">MTDPIRELEDVLGPQGCLTGSRVTETRIWDASGAPWQPPLALLRPASVAEVSAALAICHRHGLPVVPQGGLTGLAGGAMPCAEGVALSLSRFAGVEEIDADAGVMVVRAGTVLATAQKAAGDAGFLLPIDLGARGSCQIGGIVSTNAGGVRVIRQGTTRDNVLGLEAVLADGKVLSHLMRVMKDNTGYDLRNLIIGSEGTLAVVTRAVLRLRPLPPASETALCALADYAAVLRLLAMARGRVVLSAFEAMWRDHFIMSGGLGMFSGPPSFAVLIEVEGPGLETLLETAFEAGLITDALVARSDADARRFWDVRASERATRSLKGLHNLDVSLPVARMDEFATACARAVRRLDPGAECYFFGHIGDSNLHAMIDLPNHGNAGDRLDRIAYDLVQAMGGSISAEHGIGTLKRSWLNHSRSADEIAAMRAIKSALDPKGILNAGKVI</sequence>
<dbReference type="InterPro" id="IPR016164">
    <property type="entry name" value="FAD-linked_Oxase-like_C"/>
</dbReference>
<dbReference type="InterPro" id="IPR004113">
    <property type="entry name" value="FAD-bd_oxidored_4_C"/>
</dbReference>
<name>A0A443J561_9RHOB</name>
<dbReference type="Gene3D" id="3.30.465.10">
    <property type="match status" value="1"/>
</dbReference>
<dbReference type="RefSeq" id="WP_128268512.1">
    <property type="nucleotide sequence ID" value="NZ_SAUW01000001.1"/>
</dbReference>
<dbReference type="Gene3D" id="3.30.70.2190">
    <property type="match status" value="1"/>
</dbReference>
<reference evidence="7 8" key="1">
    <citation type="submission" date="2019-01" db="EMBL/GenBank/DDBJ databases">
        <title>Sinorhodobacter populi sp. nov. isolated from the symptomatic bark tissue of Populus euramericana canker.</title>
        <authorList>
            <person name="Xu G."/>
        </authorList>
    </citation>
    <scope>NUCLEOTIDE SEQUENCE [LARGE SCALE GENOMIC DNA]</scope>
    <source>
        <strain evidence="7 8">2D-5</strain>
    </source>
</reference>
<dbReference type="GO" id="GO:0022904">
    <property type="term" value="P:respiratory electron transport chain"/>
    <property type="evidence" value="ECO:0007669"/>
    <property type="project" value="TreeGrafter"/>
</dbReference>
<evidence type="ECO:0000259" key="6">
    <source>
        <dbReference type="PROSITE" id="PS51387"/>
    </source>
</evidence>
<organism evidence="7 8">
    <name type="scientific">Paenirhodobacter populi</name>
    <dbReference type="NCBI Taxonomy" id="2306993"/>
    <lineage>
        <taxon>Bacteria</taxon>
        <taxon>Pseudomonadati</taxon>
        <taxon>Pseudomonadota</taxon>
        <taxon>Alphaproteobacteria</taxon>
        <taxon>Rhodobacterales</taxon>
        <taxon>Rhodobacter group</taxon>
        <taxon>Paenirhodobacter</taxon>
    </lineage>
</organism>